<sequence length="343" mass="37806">MGRLPFKKFLACQYDPVPPVEPQDLSGQTVLVVGANIGLGYEAAKHFAAITVEKGKEAAHTIKEATCFENIEARAVDLAVFQSVVSFADKLMQEEDRLDIYVYNAGVSTRTYARTVDDRETTLQVNDLSSALLTILLLPLLRKSTDSKFSSRAVIVASEVHYWATVATEELACPNLLETFNDKEKCTPQVMANRYWLSKLLNVFFVRELAARLPPNSPIIVNAVNPGFCASNLNRNEKFPVTLLISLFTALISRTTEVGSRALVWAATGARHRENDLRGAFISDAGVTEPSDFVVSEEGARMQKRLWDEIVEVLGKVSPKFKTIIGEHLSGCGSHLSTLAVTR</sequence>
<comment type="caution">
    <text evidence="1">The sequence shown here is derived from an EMBL/GenBank/DDBJ whole genome shotgun (WGS) entry which is preliminary data.</text>
</comment>
<dbReference type="EMBL" id="MU277195">
    <property type="protein sequence ID" value="KAI0065467.1"/>
    <property type="molecule type" value="Genomic_DNA"/>
</dbReference>
<reference evidence="1" key="2">
    <citation type="journal article" date="2022" name="New Phytol.">
        <title>Evolutionary transition to the ectomycorrhizal habit in the genomes of a hyperdiverse lineage of mushroom-forming fungi.</title>
        <authorList>
            <person name="Looney B."/>
            <person name="Miyauchi S."/>
            <person name="Morin E."/>
            <person name="Drula E."/>
            <person name="Courty P.E."/>
            <person name="Kohler A."/>
            <person name="Kuo A."/>
            <person name="LaButti K."/>
            <person name="Pangilinan J."/>
            <person name="Lipzen A."/>
            <person name="Riley R."/>
            <person name="Andreopoulos W."/>
            <person name="He G."/>
            <person name="Johnson J."/>
            <person name="Nolan M."/>
            <person name="Tritt A."/>
            <person name="Barry K.W."/>
            <person name="Grigoriev I.V."/>
            <person name="Nagy L.G."/>
            <person name="Hibbett D."/>
            <person name="Henrissat B."/>
            <person name="Matheny P.B."/>
            <person name="Labbe J."/>
            <person name="Martin F.M."/>
        </authorList>
    </citation>
    <scope>NUCLEOTIDE SEQUENCE</scope>
    <source>
        <strain evidence="1">HHB10654</strain>
    </source>
</reference>
<reference evidence="1" key="1">
    <citation type="submission" date="2021-03" db="EMBL/GenBank/DDBJ databases">
        <authorList>
            <consortium name="DOE Joint Genome Institute"/>
            <person name="Ahrendt S."/>
            <person name="Looney B.P."/>
            <person name="Miyauchi S."/>
            <person name="Morin E."/>
            <person name="Drula E."/>
            <person name="Courty P.E."/>
            <person name="Chicoki N."/>
            <person name="Fauchery L."/>
            <person name="Kohler A."/>
            <person name="Kuo A."/>
            <person name="Labutti K."/>
            <person name="Pangilinan J."/>
            <person name="Lipzen A."/>
            <person name="Riley R."/>
            <person name="Andreopoulos W."/>
            <person name="He G."/>
            <person name="Johnson J."/>
            <person name="Barry K.W."/>
            <person name="Grigoriev I.V."/>
            <person name="Nagy L."/>
            <person name="Hibbett D."/>
            <person name="Henrissat B."/>
            <person name="Matheny P.B."/>
            <person name="Labbe J."/>
            <person name="Martin F."/>
        </authorList>
    </citation>
    <scope>NUCLEOTIDE SEQUENCE</scope>
    <source>
        <strain evidence="1">HHB10654</strain>
    </source>
</reference>
<protein>
    <submittedName>
        <fullName evidence="1">NAD(P)-binding protein</fullName>
    </submittedName>
</protein>
<evidence type="ECO:0000313" key="2">
    <source>
        <dbReference type="Proteomes" id="UP000814140"/>
    </source>
</evidence>
<keyword evidence="2" id="KW-1185">Reference proteome</keyword>
<gene>
    <name evidence="1" type="ORF">BV25DRAFT_1913516</name>
</gene>
<proteinExistence type="predicted"/>
<organism evidence="1 2">
    <name type="scientific">Artomyces pyxidatus</name>
    <dbReference type="NCBI Taxonomy" id="48021"/>
    <lineage>
        <taxon>Eukaryota</taxon>
        <taxon>Fungi</taxon>
        <taxon>Dikarya</taxon>
        <taxon>Basidiomycota</taxon>
        <taxon>Agaricomycotina</taxon>
        <taxon>Agaricomycetes</taxon>
        <taxon>Russulales</taxon>
        <taxon>Auriscalpiaceae</taxon>
        <taxon>Artomyces</taxon>
    </lineage>
</organism>
<name>A0ACB8TAA5_9AGAM</name>
<evidence type="ECO:0000313" key="1">
    <source>
        <dbReference type="EMBL" id="KAI0065467.1"/>
    </source>
</evidence>
<dbReference type="Proteomes" id="UP000814140">
    <property type="component" value="Unassembled WGS sequence"/>
</dbReference>
<accession>A0ACB8TAA5</accession>